<dbReference type="PANTHER" id="PTHR44591:SF3">
    <property type="entry name" value="RESPONSE REGULATORY DOMAIN-CONTAINING PROTEIN"/>
    <property type="match status" value="1"/>
</dbReference>
<dbReference type="EMBL" id="SUMC01000143">
    <property type="protein sequence ID" value="TJZ97471.1"/>
    <property type="molecule type" value="Genomic_DNA"/>
</dbReference>
<evidence type="ECO:0000313" key="5">
    <source>
        <dbReference type="Proteomes" id="UP000305778"/>
    </source>
</evidence>
<dbReference type="RefSeq" id="WP_136730564.1">
    <property type="nucleotide sequence ID" value="NZ_SUMC01000143.1"/>
</dbReference>
<dbReference type="CDD" id="cd00156">
    <property type="entry name" value="REC"/>
    <property type="match status" value="1"/>
</dbReference>
<keyword evidence="5" id="KW-1185">Reference proteome</keyword>
<evidence type="ECO:0000313" key="4">
    <source>
        <dbReference type="EMBL" id="TJZ97471.1"/>
    </source>
</evidence>
<dbReference type="Pfam" id="PF00072">
    <property type="entry name" value="Response_reg"/>
    <property type="match status" value="1"/>
</dbReference>
<accession>A0A4U0RNK8</accession>
<dbReference type="AlphaFoldDB" id="A0A4U0RNK8"/>
<organism evidence="4 5">
    <name type="scientific">Actinacidiphila oryziradicis</name>
    <dbReference type="NCBI Taxonomy" id="2571141"/>
    <lineage>
        <taxon>Bacteria</taxon>
        <taxon>Bacillati</taxon>
        <taxon>Actinomycetota</taxon>
        <taxon>Actinomycetes</taxon>
        <taxon>Kitasatosporales</taxon>
        <taxon>Streptomycetaceae</taxon>
        <taxon>Actinacidiphila</taxon>
    </lineage>
</organism>
<dbReference type="InterPro" id="IPR050595">
    <property type="entry name" value="Bact_response_regulator"/>
</dbReference>
<dbReference type="InterPro" id="IPR001789">
    <property type="entry name" value="Sig_transdc_resp-reg_receiver"/>
</dbReference>
<reference evidence="4 5" key="1">
    <citation type="submission" date="2019-04" db="EMBL/GenBank/DDBJ databases">
        <title>Streptomyces oryziradicis sp. nov., a novel actinomycete isolated from rhizosphere soil of rice (Oryza sativa L.).</title>
        <authorList>
            <person name="Li C."/>
        </authorList>
    </citation>
    <scope>NUCLEOTIDE SEQUENCE [LARGE SCALE GENOMIC DNA]</scope>
    <source>
        <strain evidence="4 5">NEAU-C40</strain>
    </source>
</reference>
<dbReference type="OrthoDB" id="3990502at2"/>
<proteinExistence type="predicted"/>
<dbReference type="InterPro" id="IPR011006">
    <property type="entry name" value="CheY-like_superfamily"/>
</dbReference>
<dbReference type="SMART" id="SM00448">
    <property type="entry name" value="REC"/>
    <property type="match status" value="1"/>
</dbReference>
<evidence type="ECO:0000256" key="1">
    <source>
        <dbReference type="ARBA" id="ARBA00022553"/>
    </source>
</evidence>
<dbReference type="Proteomes" id="UP000305778">
    <property type="component" value="Unassembled WGS sequence"/>
</dbReference>
<dbReference type="Gene3D" id="3.40.50.2300">
    <property type="match status" value="1"/>
</dbReference>
<dbReference type="PROSITE" id="PS50110">
    <property type="entry name" value="RESPONSE_REGULATORY"/>
    <property type="match status" value="1"/>
</dbReference>
<dbReference type="SUPFAM" id="SSF52172">
    <property type="entry name" value="CheY-like"/>
    <property type="match status" value="1"/>
</dbReference>
<evidence type="ECO:0000256" key="2">
    <source>
        <dbReference type="PROSITE-ProRule" id="PRU00169"/>
    </source>
</evidence>
<comment type="caution">
    <text evidence="4">The sequence shown here is derived from an EMBL/GenBank/DDBJ whole genome shotgun (WGS) entry which is preliminary data.</text>
</comment>
<evidence type="ECO:0000259" key="3">
    <source>
        <dbReference type="PROSITE" id="PS50110"/>
    </source>
</evidence>
<feature type="domain" description="Response regulatory" evidence="3">
    <location>
        <begin position="9"/>
        <end position="125"/>
    </location>
</feature>
<name>A0A4U0RNK8_9ACTN</name>
<gene>
    <name evidence="4" type="ORF">FCI23_49630</name>
</gene>
<keyword evidence="1 2" id="KW-0597">Phosphoprotein</keyword>
<dbReference type="PANTHER" id="PTHR44591">
    <property type="entry name" value="STRESS RESPONSE REGULATOR PROTEIN 1"/>
    <property type="match status" value="1"/>
</dbReference>
<protein>
    <submittedName>
        <fullName evidence="4">Response regulator</fullName>
    </submittedName>
</protein>
<feature type="modified residue" description="4-aspartylphosphate" evidence="2">
    <location>
        <position position="58"/>
    </location>
</feature>
<dbReference type="GO" id="GO:0000160">
    <property type="term" value="P:phosphorelay signal transduction system"/>
    <property type="evidence" value="ECO:0007669"/>
    <property type="project" value="InterPro"/>
</dbReference>
<sequence>MNKPLSDALILVADDQSDVARTLCRPLQRAGARLRYVANGRTALAELATRPVDLVLVDMKMPPDEWGGLWLLRELQNGGWGVPTLALSGEGSKQQVIHALRLGAKNWVEKESAGEELLDQCVRVLAEDLSKALELSGVVMPTPLAYRFARFSRVTDSDKRMVEGLHVLESVLRFAAVLGLSSTPPVPLRGITHARMATPSMGTWFDLCTALADAPGAGDDFKRILSCLVPDRADRQTVQDFVSTRNDIAHGRAEPDRMQGQRLDALLRRFAHRVTSTWRADIGIPTSMTYDGSSYCIDVLKLRGSGKPSPDSISSRTPVVTGGLFLLPEGAEPLPLAPWLIVEGAEDPEHLHCLQFDGLQRDKRGPGPETRLKYAKADDGHDLGQAAIKSGGTWQSLAPWTDT</sequence>